<keyword evidence="2" id="KW-0032">Aminotransferase</keyword>
<reference evidence="2 3" key="1">
    <citation type="submission" date="2024-07" db="EMBL/GenBank/DDBJ databases">
        <title>Section-level genome sequencing and comparative genomics of Aspergillus sections Usti and Cavernicolus.</title>
        <authorList>
            <consortium name="Lawrence Berkeley National Laboratory"/>
            <person name="Nybo J.L."/>
            <person name="Vesth T.C."/>
            <person name="Theobald S."/>
            <person name="Frisvad J.C."/>
            <person name="Larsen T.O."/>
            <person name="Kjaerboelling I."/>
            <person name="Rothschild-Mancinelli K."/>
            <person name="Lyhne E.K."/>
            <person name="Kogle M.E."/>
            <person name="Barry K."/>
            <person name="Clum A."/>
            <person name="Na H."/>
            <person name="Ledsgaard L."/>
            <person name="Lin J."/>
            <person name="Lipzen A."/>
            <person name="Kuo A."/>
            <person name="Riley R."/>
            <person name="Mondo S."/>
            <person name="Labutti K."/>
            <person name="Haridas S."/>
            <person name="Pangalinan J."/>
            <person name="Salamov A.A."/>
            <person name="Simmons B.A."/>
            <person name="Magnuson J.K."/>
            <person name="Chen J."/>
            <person name="Drula E."/>
            <person name="Henrissat B."/>
            <person name="Wiebenga A."/>
            <person name="Lubbers R.J."/>
            <person name="Gomes A.C."/>
            <person name="Makela M.R."/>
            <person name="Stajich J."/>
            <person name="Grigoriev I.V."/>
            <person name="Mortensen U.H."/>
            <person name="De Vries R.P."/>
            <person name="Baker S.E."/>
            <person name="Andersen M.R."/>
        </authorList>
    </citation>
    <scope>NUCLEOTIDE SEQUENCE [LARGE SCALE GENOMIC DNA]</scope>
    <source>
        <strain evidence="2 3">CBS 123904</strain>
    </source>
</reference>
<dbReference type="Pfam" id="PF04707">
    <property type="entry name" value="PRELI"/>
    <property type="match status" value="1"/>
</dbReference>
<name>A0ABR4JXK0_9EURO</name>
<dbReference type="InterPro" id="IPR043131">
    <property type="entry name" value="BCAT-like_N"/>
</dbReference>
<dbReference type="InterPro" id="IPR036038">
    <property type="entry name" value="Aminotransferase-like"/>
</dbReference>
<dbReference type="PANTHER" id="PTHR11158">
    <property type="entry name" value="MSF1/PX19 RELATED"/>
    <property type="match status" value="1"/>
</dbReference>
<keyword evidence="2" id="KW-0808">Transferase</keyword>
<dbReference type="InterPro" id="IPR001544">
    <property type="entry name" value="Aminotrans_IV"/>
</dbReference>
<comment type="caution">
    <text evidence="2">The sequence shown here is derived from an EMBL/GenBank/DDBJ whole genome shotgun (WGS) entry which is preliminary data.</text>
</comment>
<accession>A0ABR4JXK0</accession>
<gene>
    <name evidence="2" type="ORF">BJY01DRAFT_235200</name>
</gene>
<evidence type="ECO:0000313" key="3">
    <source>
        <dbReference type="Proteomes" id="UP001610446"/>
    </source>
</evidence>
<dbReference type="InterPro" id="IPR043132">
    <property type="entry name" value="BCAT-like_C"/>
</dbReference>
<protein>
    <submittedName>
        <fullName evidence="2">Aminotransferase class IV-domain-containing protein</fullName>
    </submittedName>
</protein>
<organism evidence="2 3">
    <name type="scientific">Aspergillus pseudoustus</name>
    <dbReference type="NCBI Taxonomy" id="1810923"/>
    <lineage>
        <taxon>Eukaryota</taxon>
        <taxon>Fungi</taxon>
        <taxon>Dikarya</taxon>
        <taxon>Ascomycota</taxon>
        <taxon>Pezizomycotina</taxon>
        <taxon>Eurotiomycetes</taxon>
        <taxon>Eurotiomycetidae</taxon>
        <taxon>Eurotiales</taxon>
        <taxon>Aspergillaceae</taxon>
        <taxon>Aspergillus</taxon>
        <taxon>Aspergillus subgen. Nidulantes</taxon>
    </lineage>
</organism>
<sequence>MSSQAFQIISTLRYDPALPNVVAQRGVDAYPDPLNTPYYLLPYHQDRLRNAARFFNWDNALNFLEQDLAQFARHLDKFIPDKRRPWRLRIVVDRNGDCRVDVNPATRSELENFVVPFIISPVSTPWRVYIDTAPTTPSSLTTHKTTAREEYMAARARLGISSPQDTADVLLVNPKGEIMEGSITTPYFRRRRENTEQNEPEWITPPLSSGGCAGTSRRYALAQGFCREQIITTADLIDGEICLLSNGVRGFISGRNLYTYDYSFPAVSLAYFLRYPNPYSRHVLTTDVIDRYVDPKTHRLHTTRIHLKKSKVPSGILKLLPKGIGGSDNSGQSYILETTIVDVKEGWMESESRNMEWTGILSVVEKQHYQRQPLEGALQRLDGLSLDDKPSEQTTVRTTVTFRSRFGQGKLLGRRKPEGGYEEEAPKRGFFTSLSTAGIQRTIELIGLNRTRDAILKSKQGMNVVLERLRNGGIVGVLEGMREDREAIVLGGEGPWKRVWRRGHASDDDDN</sequence>
<proteinExistence type="predicted"/>
<dbReference type="EMBL" id="JBFXLU010000078">
    <property type="protein sequence ID" value="KAL2844760.1"/>
    <property type="molecule type" value="Genomic_DNA"/>
</dbReference>
<dbReference type="SUPFAM" id="SSF56752">
    <property type="entry name" value="D-aminoacid aminotransferase-like PLP-dependent enzymes"/>
    <property type="match status" value="1"/>
</dbReference>
<dbReference type="InterPro" id="IPR037365">
    <property type="entry name" value="Slowmo/Ups"/>
</dbReference>
<dbReference type="Gene3D" id="3.20.10.10">
    <property type="entry name" value="D-amino Acid Aminotransferase, subunit A, domain 2"/>
    <property type="match status" value="1"/>
</dbReference>
<keyword evidence="3" id="KW-1185">Reference proteome</keyword>
<evidence type="ECO:0000259" key="1">
    <source>
        <dbReference type="PROSITE" id="PS50904"/>
    </source>
</evidence>
<dbReference type="Gene3D" id="3.30.470.10">
    <property type="match status" value="1"/>
</dbReference>
<dbReference type="Pfam" id="PF01063">
    <property type="entry name" value="Aminotran_4"/>
    <property type="match status" value="1"/>
</dbReference>
<dbReference type="InterPro" id="IPR006797">
    <property type="entry name" value="PRELI/MSF1_dom"/>
</dbReference>
<dbReference type="GO" id="GO:0008483">
    <property type="term" value="F:transaminase activity"/>
    <property type="evidence" value="ECO:0007669"/>
    <property type="project" value="UniProtKB-KW"/>
</dbReference>
<evidence type="ECO:0000313" key="2">
    <source>
        <dbReference type="EMBL" id="KAL2844760.1"/>
    </source>
</evidence>
<feature type="domain" description="PRELI/MSF1" evidence="1">
    <location>
        <begin position="248"/>
        <end position="474"/>
    </location>
</feature>
<dbReference type="PROSITE" id="PS50904">
    <property type="entry name" value="PRELI_MSF1"/>
    <property type="match status" value="1"/>
</dbReference>
<dbReference type="Proteomes" id="UP001610446">
    <property type="component" value="Unassembled WGS sequence"/>
</dbReference>